<proteinExistence type="predicted"/>
<keyword evidence="2" id="KW-1185">Reference proteome</keyword>
<reference evidence="1" key="1">
    <citation type="submission" date="2022-01" db="EMBL/GenBank/DDBJ databases">
        <title>Genome-Based Taxonomic Classification of the Phylum Actinobacteria.</title>
        <authorList>
            <person name="Gao Y."/>
        </authorList>
    </citation>
    <scope>NUCLEOTIDE SEQUENCE</scope>
    <source>
        <strain evidence="1">KLBMP 8922</strain>
    </source>
</reference>
<dbReference type="EMBL" id="JAKFHA010000034">
    <property type="protein sequence ID" value="MCF2532489.1"/>
    <property type="molecule type" value="Genomic_DNA"/>
</dbReference>
<dbReference type="RefSeq" id="WP_235057266.1">
    <property type="nucleotide sequence ID" value="NZ_JAKFHA010000034.1"/>
</dbReference>
<accession>A0AA41Q6J4</accession>
<sequence length="403" mass="45272">MSVHESGEVRRTPLSALFDPAELAAEVAAGRVLRKREPWLRDRPSSIYDYRAKCLAEDHWTPVTTRTRGLVVDDTTGDVIASGFPKFFGYHRHGAGSPFAPPLPRDEPFEVYDKLDGHLVNVYYDVFGWRVTGRSWFKGEQVDSARALLYRGDTSALRPGTTYLAEMIGGEHRIVVDHGPRPDLVLLGAYGPDLVEVPFAECAADWRAMGGSVVPMRPAEQAPSLDELIRLARNNLDLDGNPVSGTEREGWVVRFASGLRVKVKLADHLRIAALVRRADDFGVWQVLAAGRDPALEFERLPEPHRSRVLGIVGAARRRHAWWVARAREVYAEVLAVAGPSPDRAEFARCAAAHPEFDRFKAMLFLQFDGRSTEAWAWREACPRSRLRRPPRPARGRRWYAAPR</sequence>
<name>A0AA41Q6J4_9ACTN</name>
<evidence type="ECO:0000313" key="2">
    <source>
        <dbReference type="Proteomes" id="UP001165378"/>
    </source>
</evidence>
<comment type="caution">
    <text evidence="1">The sequence shown here is derived from an EMBL/GenBank/DDBJ whole genome shotgun (WGS) entry which is preliminary data.</text>
</comment>
<evidence type="ECO:0000313" key="1">
    <source>
        <dbReference type="EMBL" id="MCF2532489.1"/>
    </source>
</evidence>
<dbReference type="AlphaFoldDB" id="A0AA41Q6J4"/>
<organism evidence="1 2">
    <name type="scientific">Yinghuangia soli</name>
    <dbReference type="NCBI Taxonomy" id="2908204"/>
    <lineage>
        <taxon>Bacteria</taxon>
        <taxon>Bacillati</taxon>
        <taxon>Actinomycetota</taxon>
        <taxon>Actinomycetes</taxon>
        <taxon>Kitasatosporales</taxon>
        <taxon>Streptomycetaceae</taxon>
        <taxon>Yinghuangia</taxon>
    </lineage>
</organism>
<dbReference type="Proteomes" id="UP001165378">
    <property type="component" value="Unassembled WGS sequence"/>
</dbReference>
<gene>
    <name evidence="1" type="ORF">LZ495_35480</name>
</gene>
<keyword evidence="1" id="KW-0436">Ligase</keyword>
<dbReference type="GO" id="GO:0016874">
    <property type="term" value="F:ligase activity"/>
    <property type="evidence" value="ECO:0007669"/>
    <property type="project" value="UniProtKB-KW"/>
</dbReference>
<protein>
    <submittedName>
        <fullName evidence="1">T4 RnlA family RNA ligase</fullName>
    </submittedName>
</protein>